<dbReference type="OrthoDB" id="9789133at2"/>
<keyword evidence="1" id="KW-0472">Membrane</keyword>
<proteinExistence type="predicted"/>
<sequence>MVRTIIKGIISLIIGAVIFFFLFFISETKDFFDMAIWGTVSSVLGYVFLSSLLMSDKESKDFEKKIDDTLFKK</sequence>
<evidence type="ECO:0000313" key="2">
    <source>
        <dbReference type="EMBL" id="TLS37168.1"/>
    </source>
</evidence>
<dbReference type="RefSeq" id="WP_138126585.1">
    <property type="nucleotide sequence ID" value="NZ_SWLG01000007.1"/>
</dbReference>
<organism evidence="2 3">
    <name type="scientific">Exobacillus caeni</name>
    <dbReference type="NCBI Taxonomy" id="2574798"/>
    <lineage>
        <taxon>Bacteria</taxon>
        <taxon>Bacillati</taxon>
        <taxon>Bacillota</taxon>
        <taxon>Bacilli</taxon>
        <taxon>Bacillales</taxon>
        <taxon>Guptibacillaceae</taxon>
        <taxon>Exobacillus</taxon>
    </lineage>
</organism>
<keyword evidence="1" id="KW-0812">Transmembrane</keyword>
<protein>
    <submittedName>
        <fullName evidence="2">Uncharacterized protein</fullName>
    </submittedName>
</protein>
<dbReference type="Proteomes" id="UP000308230">
    <property type="component" value="Unassembled WGS sequence"/>
</dbReference>
<gene>
    <name evidence="2" type="ORF">FCL54_11615</name>
</gene>
<accession>A0A5R9F6B4</accession>
<evidence type="ECO:0000256" key="1">
    <source>
        <dbReference type="SAM" id="Phobius"/>
    </source>
</evidence>
<evidence type="ECO:0000313" key="3">
    <source>
        <dbReference type="Proteomes" id="UP000308230"/>
    </source>
</evidence>
<keyword evidence="1" id="KW-1133">Transmembrane helix</keyword>
<feature type="transmembrane region" description="Helical" evidence="1">
    <location>
        <begin position="5"/>
        <end position="25"/>
    </location>
</feature>
<keyword evidence="3" id="KW-1185">Reference proteome</keyword>
<feature type="transmembrane region" description="Helical" evidence="1">
    <location>
        <begin position="31"/>
        <end position="54"/>
    </location>
</feature>
<dbReference type="AlphaFoldDB" id="A0A5R9F6B4"/>
<name>A0A5R9F6B4_9BACL</name>
<comment type="caution">
    <text evidence="2">The sequence shown here is derived from an EMBL/GenBank/DDBJ whole genome shotgun (WGS) entry which is preliminary data.</text>
</comment>
<dbReference type="EMBL" id="SWLG01000007">
    <property type="protein sequence ID" value="TLS37168.1"/>
    <property type="molecule type" value="Genomic_DNA"/>
</dbReference>
<reference evidence="2 3" key="1">
    <citation type="submission" date="2019-04" db="EMBL/GenBank/DDBJ databases">
        <title>Bacillus caeni sp. nov., a bacterium isolated from mangrove sediment.</title>
        <authorList>
            <person name="Huang H."/>
            <person name="Mo K."/>
            <person name="Hu Y."/>
        </authorList>
    </citation>
    <scope>NUCLEOTIDE SEQUENCE [LARGE SCALE GENOMIC DNA]</scope>
    <source>
        <strain evidence="2 3">HB172195</strain>
    </source>
</reference>